<dbReference type="EMBL" id="LS483468">
    <property type="protein sequence ID" value="SQI29954.1"/>
    <property type="molecule type" value="Genomic_DNA"/>
</dbReference>
<evidence type="ECO:0000313" key="1">
    <source>
        <dbReference type="EMBL" id="SQI29954.1"/>
    </source>
</evidence>
<dbReference type="Proteomes" id="UP000249091">
    <property type="component" value="Chromosome 1"/>
</dbReference>
<dbReference type="KEGG" id="rcr:NCTC10994_01337"/>
<reference evidence="1 2" key="1">
    <citation type="submission" date="2018-06" db="EMBL/GenBank/DDBJ databases">
        <authorList>
            <consortium name="Pathogen Informatics"/>
            <person name="Doyle S."/>
        </authorList>
    </citation>
    <scope>NUCLEOTIDE SEQUENCE [LARGE SCALE GENOMIC DNA]</scope>
    <source>
        <strain evidence="1 2">NCTC10994</strain>
    </source>
</reference>
<dbReference type="AlphaFoldDB" id="A0A2X4X0I3"/>
<gene>
    <name evidence="1" type="ORF">NCTC10994_01337</name>
</gene>
<keyword evidence="2" id="KW-1185">Reference proteome</keyword>
<name>A0A2X4X0I3_9NOCA</name>
<dbReference type="RefSeq" id="WP_072700047.1">
    <property type="nucleotide sequence ID" value="NZ_JAFBBL010000001.1"/>
</dbReference>
<accession>A0A2X4X0I3</accession>
<sequence length="109" mass="11997">MVEFVRLEPGVIDEIVTICNTMLDELTITRDIADGLSETHGFGDCESARQLAAGFARKASGTPESARERIDQFIATLTDLRDAFATGGEAFLDAEFDWARQLRSAEIEL</sequence>
<proteinExistence type="predicted"/>
<dbReference type="STRING" id="1219011.GCA_001895045_02059"/>
<organism evidence="1 2">
    <name type="scientific">Rhodococcus coprophilus</name>
    <dbReference type="NCBI Taxonomy" id="38310"/>
    <lineage>
        <taxon>Bacteria</taxon>
        <taxon>Bacillati</taxon>
        <taxon>Actinomycetota</taxon>
        <taxon>Actinomycetes</taxon>
        <taxon>Mycobacteriales</taxon>
        <taxon>Nocardiaceae</taxon>
        <taxon>Rhodococcus</taxon>
    </lineage>
</organism>
<evidence type="ECO:0000313" key="2">
    <source>
        <dbReference type="Proteomes" id="UP000249091"/>
    </source>
</evidence>
<protein>
    <submittedName>
        <fullName evidence="1">Uncharacterized protein</fullName>
    </submittedName>
</protein>